<name>A0A830CIR8_9LAMI</name>
<dbReference type="AlphaFoldDB" id="A0A830CIR8"/>
<evidence type="ECO:0000256" key="6">
    <source>
        <dbReference type="ARBA" id="ARBA00022840"/>
    </source>
</evidence>
<evidence type="ECO:0000256" key="3">
    <source>
        <dbReference type="ARBA" id="ARBA00022679"/>
    </source>
</evidence>
<sequence length="90" mass="10970">KQRYDIVLGIAKSLLYLHEESHYHIIHRDIKARNILLGYKWIPKICYFGMACLYTEHQTHVNTRVTGTKYFFIYIYIPFQKKKKNYTRNL</sequence>
<evidence type="ECO:0000256" key="4">
    <source>
        <dbReference type="ARBA" id="ARBA00022741"/>
    </source>
</evidence>
<comment type="caution">
    <text evidence="10">The sequence shown here is derived from an EMBL/GenBank/DDBJ whole genome shotgun (WGS) entry which is preliminary data.</text>
</comment>
<dbReference type="InterPro" id="IPR011009">
    <property type="entry name" value="Kinase-like_dom_sf"/>
</dbReference>
<dbReference type="PANTHER" id="PTHR47973">
    <property type="entry name" value="CYSTEINE-RICH RECEPTOR-LIKE PROTEIN KINASE 3"/>
    <property type="match status" value="1"/>
</dbReference>
<feature type="domain" description="Protein kinase" evidence="9">
    <location>
        <begin position="1"/>
        <end position="90"/>
    </location>
</feature>
<dbReference type="EC" id="2.7.11.1" evidence="1"/>
<dbReference type="InterPro" id="IPR000719">
    <property type="entry name" value="Prot_kinase_dom"/>
</dbReference>
<evidence type="ECO:0000256" key="5">
    <source>
        <dbReference type="ARBA" id="ARBA00022777"/>
    </source>
</evidence>
<organism evidence="10 11">
    <name type="scientific">Phtheirospermum japonicum</name>
    <dbReference type="NCBI Taxonomy" id="374723"/>
    <lineage>
        <taxon>Eukaryota</taxon>
        <taxon>Viridiplantae</taxon>
        <taxon>Streptophyta</taxon>
        <taxon>Embryophyta</taxon>
        <taxon>Tracheophyta</taxon>
        <taxon>Spermatophyta</taxon>
        <taxon>Magnoliopsida</taxon>
        <taxon>eudicotyledons</taxon>
        <taxon>Gunneridae</taxon>
        <taxon>Pentapetalae</taxon>
        <taxon>asterids</taxon>
        <taxon>lamiids</taxon>
        <taxon>Lamiales</taxon>
        <taxon>Orobanchaceae</taxon>
        <taxon>Orobanchaceae incertae sedis</taxon>
        <taxon>Phtheirospermum</taxon>
    </lineage>
</organism>
<comment type="catalytic activity">
    <reaction evidence="7">
        <text>L-threonyl-[protein] + ATP = O-phospho-L-threonyl-[protein] + ADP + H(+)</text>
        <dbReference type="Rhea" id="RHEA:46608"/>
        <dbReference type="Rhea" id="RHEA-COMP:11060"/>
        <dbReference type="Rhea" id="RHEA-COMP:11605"/>
        <dbReference type="ChEBI" id="CHEBI:15378"/>
        <dbReference type="ChEBI" id="CHEBI:30013"/>
        <dbReference type="ChEBI" id="CHEBI:30616"/>
        <dbReference type="ChEBI" id="CHEBI:61977"/>
        <dbReference type="ChEBI" id="CHEBI:456216"/>
        <dbReference type="EC" id="2.7.11.1"/>
    </reaction>
</comment>
<keyword evidence="6" id="KW-0067">ATP-binding</keyword>
<dbReference type="InterPro" id="IPR052059">
    <property type="entry name" value="CR_Ser/Thr_kinase"/>
</dbReference>
<dbReference type="GO" id="GO:0005524">
    <property type="term" value="F:ATP binding"/>
    <property type="evidence" value="ECO:0007669"/>
    <property type="project" value="UniProtKB-KW"/>
</dbReference>
<evidence type="ECO:0000256" key="2">
    <source>
        <dbReference type="ARBA" id="ARBA00022527"/>
    </source>
</evidence>
<dbReference type="EMBL" id="BMAC01000584">
    <property type="protein sequence ID" value="GFP99650.1"/>
    <property type="molecule type" value="Genomic_DNA"/>
</dbReference>
<dbReference type="GO" id="GO:0004674">
    <property type="term" value="F:protein serine/threonine kinase activity"/>
    <property type="evidence" value="ECO:0007669"/>
    <property type="project" value="UniProtKB-KW"/>
</dbReference>
<protein>
    <recommendedName>
        <fullName evidence="1">non-specific serine/threonine protein kinase</fullName>
        <ecNumber evidence="1">2.7.11.1</ecNumber>
    </recommendedName>
</protein>
<evidence type="ECO:0000256" key="8">
    <source>
        <dbReference type="ARBA" id="ARBA00048679"/>
    </source>
</evidence>
<dbReference type="Gene3D" id="1.10.510.10">
    <property type="entry name" value="Transferase(Phosphotransferase) domain 1"/>
    <property type="match status" value="1"/>
</dbReference>
<evidence type="ECO:0000259" key="9">
    <source>
        <dbReference type="PROSITE" id="PS50011"/>
    </source>
</evidence>
<dbReference type="Proteomes" id="UP000653305">
    <property type="component" value="Unassembled WGS sequence"/>
</dbReference>
<evidence type="ECO:0000313" key="10">
    <source>
        <dbReference type="EMBL" id="GFP99650.1"/>
    </source>
</evidence>
<dbReference type="PROSITE" id="PS00108">
    <property type="entry name" value="PROTEIN_KINASE_ST"/>
    <property type="match status" value="1"/>
</dbReference>
<comment type="catalytic activity">
    <reaction evidence="8">
        <text>L-seryl-[protein] + ATP = O-phospho-L-seryl-[protein] + ADP + H(+)</text>
        <dbReference type="Rhea" id="RHEA:17989"/>
        <dbReference type="Rhea" id="RHEA-COMP:9863"/>
        <dbReference type="Rhea" id="RHEA-COMP:11604"/>
        <dbReference type="ChEBI" id="CHEBI:15378"/>
        <dbReference type="ChEBI" id="CHEBI:29999"/>
        <dbReference type="ChEBI" id="CHEBI:30616"/>
        <dbReference type="ChEBI" id="CHEBI:83421"/>
        <dbReference type="ChEBI" id="CHEBI:456216"/>
        <dbReference type="EC" id="2.7.11.1"/>
    </reaction>
</comment>
<accession>A0A830CIR8</accession>
<proteinExistence type="predicted"/>
<keyword evidence="5 10" id="KW-0418">Kinase</keyword>
<evidence type="ECO:0000313" key="11">
    <source>
        <dbReference type="Proteomes" id="UP000653305"/>
    </source>
</evidence>
<evidence type="ECO:0000256" key="1">
    <source>
        <dbReference type="ARBA" id="ARBA00012513"/>
    </source>
</evidence>
<dbReference type="OrthoDB" id="908042at2759"/>
<keyword evidence="11" id="KW-1185">Reference proteome</keyword>
<keyword evidence="3" id="KW-0808">Transferase</keyword>
<dbReference type="SUPFAM" id="SSF56112">
    <property type="entry name" value="Protein kinase-like (PK-like)"/>
    <property type="match status" value="1"/>
</dbReference>
<feature type="non-terminal residue" evidence="10">
    <location>
        <position position="1"/>
    </location>
</feature>
<dbReference type="InterPro" id="IPR008271">
    <property type="entry name" value="Ser/Thr_kinase_AS"/>
</dbReference>
<keyword evidence="10" id="KW-0675">Receptor</keyword>
<dbReference type="PROSITE" id="PS50011">
    <property type="entry name" value="PROTEIN_KINASE_DOM"/>
    <property type="match status" value="1"/>
</dbReference>
<gene>
    <name evidence="10" type="ORF">PHJA_002109100</name>
</gene>
<reference evidence="10" key="1">
    <citation type="submission" date="2020-07" db="EMBL/GenBank/DDBJ databases">
        <title>Ethylene signaling mediates host invasion by parasitic plants.</title>
        <authorList>
            <person name="Yoshida S."/>
        </authorList>
    </citation>
    <scope>NUCLEOTIDE SEQUENCE</scope>
    <source>
        <strain evidence="10">Okayama</strain>
    </source>
</reference>
<evidence type="ECO:0000256" key="7">
    <source>
        <dbReference type="ARBA" id="ARBA00047899"/>
    </source>
</evidence>
<dbReference type="Pfam" id="PF00069">
    <property type="entry name" value="Pkinase"/>
    <property type="match status" value="1"/>
</dbReference>
<dbReference type="FunFam" id="1.10.510.10:FF:001023">
    <property type="entry name" value="Os07g0541700 protein"/>
    <property type="match status" value="1"/>
</dbReference>
<keyword evidence="2" id="KW-0723">Serine/threonine-protein kinase</keyword>
<keyword evidence="4" id="KW-0547">Nucleotide-binding</keyword>